<sequence>MDVVTSNADFVRHAELLRRVGAGGVSSDESDAAATKDNKVNTFRRISPAWRSDQLANLNWRVDECERLTRQPAIGKRKKPGNQKRLRLASQKVNNNAAAPPRLPRNCYKASWLAGLLESQRRKLEIIDRDYNFAVGSRSSGAGQPSTGGPSHQVHNQQEPDGYAADDGEDIDID</sequence>
<protein>
    <submittedName>
        <fullName evidence="1">Uncharacterized protein</fullName>
    </submittedName>
</protein>
<evidence type="ECO:0000313" key="2">
    <source>
        <dbReference type="Proteomes" id="UP000790377"/>
    </source>
</evidence>
<proteinExistence type="predicted"/>
<gene>
    <name evidence="1" type="ORF">BJ138DRAFT_1016454</name>
</gene>
<dbReference type="Proteomes" id="UP000790377">
    <property type="component" value="Unassembled WGS sequence"/>
</dbReference>
<organism evidence="1 2">
    <name type="scientific">Hygrophoropsis aurantiaca</name>
    <dbReference type="NCBI Taxonomy" id="72124"/>
    <lineage>
        <taxon>Eukaryota</taxon>
        <taxon>Fungi</taxon>
        <taxon>Dikarya</taxon>
        <taxon>Basidiomycota</taxon>
        <taxon>Agaricomycotina</taxon>
        <taxon>Agaricomycetes</taxon>
        <taxon>Agaricomycetidae</taxon>
        <taxon>Boletales</taxon>
        <taxon>Coniophorineae</taxon>
        <taxon>Hygrophoropsidaceae</taxon>
        <taxon>Hygrophoropsis</taxon>
    </lineage>
</organism>
<dbReference type="EMBL" id="MU268039">
    <property type="protein sequence ID" value="KAH7906300.1"/>
    <property type="molecule type" value="Genomic_DNA"/>
</dbReference>
<evidence type="ECO:0000313" key="1">
    <source>
        <dbReference type="EMBL" id="KAH7906300.1"/>
    </source>
</evidence>
<reference evidence="1" key="1">
    <citation type="journal article" date="2021" name="New Phytol.">
        <title>Evolutionary innovations through gain and loss of genes in the ectomycorrhizal Boletales.</title>
        <authorList>
            <person name="Wu G."/>
            <person name="Miyauchi S."/>
            <person name="Morin E."/>
            <person name="Kuo A."/>
            <person name="Drula E."/>
            <person name="Varga T."/>
            <person name="Kohler A."/>
            <person name="Feng B."/>
            <person name="Cao Y."/>
            <person name="Lipzen A."/>
            <person name="Daum C."/>
            <person name="Hundley H."/>
            <person name="Pangilinan J."/>
            <person name="Johnson J."/>
            <person name="Barry K."/>
            <person name="LaButti K."/>
            <person name="Ng V."/>
            <person name="Ahrendt S."/>
            <person name="Min B."/>
            <person name="Choi I.G."/>
            <person name="Park H."/>
            <person name="Plett J.M."/>
            <person name="Magnuson J."/>
            <person name="Spatafora J.W."/>
            <person name="Nagy L.G."/>
            <person name="Henrissat B."/>
            <person name="Grigoriev I.V."/>
            <person name="Yang Z.L."/>
            <person name="Xu J."/>
            <person name="Martin F.M."/>
        </authorList>
    </citation>
    <scope>NUCLEOTIDE SEQUENCE</scope>
    <source>
        <strain evidence="1">ATCC 28755</strain>
    </source>
</reference>
<accession>A0ACB7ZZ14</accession>
<keyword evidence="2" id="KW-1185">Reference proteome</keyword>
<name>A0ACB7ZZ14_9AGAM</name>
<comment type="caution">
    <text evidence="1">The sequence shown here is derived from an EMBL/GenBank/DDBJ whole genome shotgun (WGS) entry which is preliminary data.</text>
</comment>